<dbReference type="InterPro" id="IPR056710">
    <property type="entry name" value="DUF7808"/>
</dbReference>
<feature type="domain" description="DUF7808" evidence="2">
    <location>
        <begin position="24"/>
        <end position="138"/>
    </location>
</feature>
<sequence>MRNKCLVLFPVLAMFCNAQWPRWEERTLDCTSRTNDCALITLDSKSVTDSPHRRPCRREPMPQNEWNKLVGNTTSRIACPIACNIENDLSVIQKRPIDNKKCQKYYTYGKYRDELEGEWYLWLAEPCVANLTTHCRFNDISFPSNGGQMPEIQTQK</sequence>
<proteinExistence type="predicted"/>
<evidence type="ECO:0000313" key="4">
    <source>
        <dbReference type="WBParaSite" id="Gr19_v10_g13123.t1"/>
    </source>
</evidence>
<evidence type="ECO:0000313" key="3">
    <source>
        <dbReference type="Proteomes" id="UP000887572"/>
    </source>
</evidence>
<feature type="signal peptide" evidence="1">
    <location>
        <begin position="1"/>
        <end position="18"/>
    </location>
</feature>
<protein>
    <recommendedName>
        <fullName evidence="2">DUF7808 domain-containing protein</fullName>
    </recommendedName>
</protein>
<keyword evidence="1" id="KW-0732">Signal</keyword>
<keyword evidence="3" id="KW-1185">Reference proteome</keyword>
<accession>A0A914H1C8</accession>
<evidence type="ECO:0000259" key="2">
    <source>
        <dbReference type="Pfam" id="PF25096"/>
    </source>
</evidence>
<dbReference type="Pfam" id="PF25096">
    <property type="entry name" value="DUF7808"/>
    <property type="match status" value="1"/>
</dbReference>
<dbReference type="WBParaSite" id="Gr19_v10_g13123.t1">
    <property type="protein sequence ID" value="Gr19_v10_g13123.t1"/>
    <property type="gene ID" value="Gr19_v10_g13123"/>
</dbReference>
<dbReference type="PANTHER" id="PTHR34493">
    <property type="entry name" value="PROTEIN CBG13422-RELATED"/>
    <property type="match status" value="1"/>
</dbReference>
<feature type="chain" id="PRO_5037539951" description="DUF7808 domain-containing protein" evidence="1">
    <location>
        <begin position="19"/>
        <end position="156"/>
    </location>
</feature>
<evidence type="ECO:0000256" key="1">
    <source>
        <dbReference type="SAM" id="SignalP"/>
    </source>
</evidence>
<reference evidence="4" key="1">
    <citation type="submission" date="2022-11" db="UniProtKB">
        <authorList>
            <consortium name="WormBaseParasite"/>
        </authorList>
    </citation>
    <scope>IDENTIFICATION</scope>
</reference>
<dbReference type="Proteomes" id="UP000887572">
    <property type="component" value="Unplaced"/>
</dbReference>
<dbReference type="PANTHER" id="PTHR34493:SF6">
    <property type="entry name" value="DUF4789 DOMAIN-CONTAINING PROTEIN-RELATED"/>
    <property type="match status" value="1"/>
</dbReference>
<dbReference type="AlphaFoldDB" id="A0A914H1C8"/>
<name>A0A914H1C8_GLORO</name>
<organism evidence="3 4">
    <name type="scientific">Globodera rostochiensis</name>
    <name type="common">Golden nematode worm</name>
    <name type="synonym">Heterodera rostochiensis</name>
    <dbReference type="NCBI Taxonomy" id="31243"/>
    <lineage>
        <taxon>Eukaryota</taxon>
        <taxon>Metazoa</taxon>
        <taxon>Ecdysozoa</taxon>
        <taxon>Nematoda</taxon>
        <taxon>Chromadorea</taxon>
        <taxon>Rhabditida</taxon>
        <taxon>Tylenchina</taxon>
        <taxon>Tylenchomorpha</taxon>
        <taxon>Tylenchoidea</taxon>
        <taxon>Heteroderidae</taxon>
        <taxon>Heteroderinae</taxon>
        <taxon>Globodera</taxon>
    </lineage>
</organism>